<accession>A0ABP3F3J0</accession>
<proteinExistence type="predicted"/>
<sequence length="451" mass="48975">MDAAVLDRRTRTHTECVPPVLVERLLALGHADVVRAQALAGDGDWFCARAWARRLDRQGDTRGALAVLAPYVGTGWYTAAEEAARLLEAVGRAEEAVGVLRPFARDGERSAVRALARLLARRGRGEEAYALLLPHIDDWYLAETLADVAAGLGRGDEMATLLAERIAADRTCTRCGGPDCPRLPEPSNAVALLASLRERQGRPDEALEVLYTYGSAPVNDHDPLAELLVRLGRIDELRTYAADGEHPSAVRRLAGFLEEQGDVPGAVEVYRPHLERDLGHPRILLAQLLARHGRGDEAIEVLRARETDDDCTLDQLCGLFAAEGRAEEGLAHLDALKERRGREEWELFRLRGPLMAACGRLDEAAAQARAHPEGGTPYAVESLAVLLADSGRLKDAVALLETAPLEHRHTLAPLLVEVGRIDEAVALLRLPLPPAPSTWGAGSDYSDCPPF</sequence>
<protein>
    <recommendedName>
        <fullName evidence="3">Tetratricopeptide repeat protein</fullName>
    </recommendedName>
</protein>
<evidence type="ECO:0000313" key="1">
    <source>
        <dbReference type="EMBL" id="GAA0299404.1"/>
    </source>
</evidence>
<name>A0ABP3F3J0_9ACTN</name>
<dbReference type="Pfam" id="PF07721">
    <property type="entry name" value="TPR_4"/>
    <property type="match status" value="3"/>
</dbReference>
<organism evidence="1 2">
    <name type="scientific">Streptomyces polychromogenes</name>
    <dbReference type="NCBI Taxonomy" id="67342"/>
    <lineage>
        <taxon>Bacteria</taxon>
        <taxon>Bacillati</taxon>
        <taxon>Actinomycetota</taxon>
        <taxon>Actinomycetes</taxon>
        <taxon>Kitasatosporales</taxon>
        <taxon>Streptomycetaceae</taxon>
        <taxon>Streptomyces</taxon>
    </lineage>
</organism>
<dbReference type="Gene3D" id="1.25.40.10">
    <property type="entry name" value="Tetratricopeptide repeat domain"/>
    <property type="match status" value="1"/>
</dbReference>
<evidence type="ECO:0008006" key="3">
    <source>
        <dbReference type="Google" id="ProtNLM"/>
    </source>
</evidence>
<gene>
    <name evidence="1" type="ORF">GCM10010302_42460</name>
</gene>
<reference evidence="2" key="1">
    <citation type="journal article" date="2019" name="Int. J. Syst. Evol. Microbiol.">
        <title>The Global Catalogue of Microorganisms (GCM) 10K type strain sequencing project: providing services to taxonomists for standard genome sequencing and annotation.</title>
        <authorList>
            <consortium name="The Broad Institute Genomics Platform"/>
            <consortium name="The Broad Institute Genome Sequencing Center for Infectious Disease"/>
            <person name="Wu L."/>
            <person name="Ma J."/>
        </authorList>
    </citation>
    <scope>NUCLEOTIDE SEQUENCE [LARGE SCALE GENOMIC DNA]</scope>
    <source>
        <strain evidence="2">JCM 4505</strain>
    </source>
</reference>
<dbReference type="EMBL" id="BAAABV010000021">
    <property type="protein sequence ID" value="GAA0299404.1"/>
    <property type="molecule type" value="Genomic_DNA"/>
</dbReference>
<dbReference type="RefSeq" id="WP_344161774.1">
    <property type="nucleotide sequence ID" value="NZ_BAAABV010000021.1"/>
</dbReference>
<dbReference type="SUPFAM" id="SSF48452">
    <property type="entry name" value="TPR-like"/>
    <property type="match status" value="1"/>
</dbReference>
<comment type="caution">
    <text evidence="1">The sequence shown here is derived from an EMBL/GenBank/DDBJ whole genome shotgun (WGS) entry which is preliminary data.</text>
</comment>
<dbReference type="Proteomes" id="UP001501867">
    <property type="component" value="Unassembled WGS sequence"/>
</dbReference>
<keyword evidence="2" id="KW-1185">Reference proteome</keyword>
<dbReference type="InterPro" id="IPR011990">
    <property type="entry name" value="TPR-like_helical_dom_sf"/>
</dbReference>
<evidence type="ECO:0000313" key="2">
    <source>
        <dbReference type="Proteomes" id="UP001501867"/>
    </source>
</evidence>
<dbReference type="InterPro" id="IPR011717">
    <property type="entry name" value="TPR-4"/>
</dbReference>